<gene>
    <name evidence="2" type="ORF">LGLO00237_LOCUS4463</name>
</gene>
<feature type="region of interest" description="Disordered" evidence="1">
    <location>
        <begin position="197"/>
        <end position="218"/>
    </location>
</feature>
<feature type="region of interest" description="Disordered" evidence="1">
    <location>
        <begin position="232"/>
        <end position="308"/>
    </location>
</feature>
<evidence type="ECO:0000256" key="1">
    <source>
        <dbReference type="SAM" id="MobiDB-lite"/>
    </source>
</evidence>
<accession>A0A7S3YG76</accession>
<protein>
    <submittedName>
        <fullName evidence="2">Uncharacterized protein</fullName>
    </submittedName>
</protein>
<dbReference type="AlphaFoldDB" id="A0A7S3YG76"/>
<feature type="compositionally biased region" description="Basic and acidic residues" evidence="1">
    <location>
        <begin position="297"/>
        <end position="308"/>
    </location>
</feature>
<feature type="compositionally biased region" description="Polar residues" evidence="1">
    <location>
        <begin position="261"/>
        <end position="285"/>
    </location>
</feature>
<dbReference type="EMBL" id="HBIV01006140">
    <property type="protein sequence ID" value="CAE0650706.1"/>
    <property type="molecule type" value="Transcribed_RNA"/>
</dbReference>
<evidence type="ECO:0000313" key="2">
    <source>
        <dbReference type="EMBL" id="CAE0650706.1"/>
    </source>
</evidence>
<proteinExistence type="predicted"/>
<reference evidence="2" key="1">
    <citation type="submission" date="2021-01" db="EMBL/GenBank/DDBJ databases">
        <authorList>
            <person name="Corre E."/>
            <person name="Pelletier E."/>
            <person name="Niang G."/>
            <person name="Scheremetjew M."/>
            <person name="Finn R."/>
            <person name="Kale V."/>
            <person name="Holt S."/>
            <person name="Cochrane G."/>
            <person name="Meng A."/>
            <person name="Brown T."/>
            <person name="Cohen L."/>
        </authorList>
    </citation>
    <scope>NUCLEOTIDE SEQUENCE</scope>
    <source>
        <strain evidence="2">CCCM811</strain>
    </source>
</reference>
<sequence length="308" mass="35470">MVCSELVSTHDNFGFVIIILCSRHPVVVSGHDHVTGIFRGHFVMYHALRRNQIPWPAAKNRLKQDESRWLDTKQEGRGYVEMIGFVGFETTLDTWYTNGGGEQKKLGKAPGMLESYAAVVNHLNSKKVGHPDFDHMLQSSFSFAEMVHIAFHQQHMKYEQRHRKHPVHEKDDMRIRQRRHQHHAAFYPPYTYVYRQKHSQRRYRNGTNHKSERGKWTAGFAREAANKIRHSKLPIASYSASPARPETPRRQSRMSHLLAPRSNSLPSDQPNSQTNSPTSLTTSDSGCDEEMAGKLAMELHELKLPQRA</sequence>
<organism evidence="2">
    <name type="scientific">Lotharella globosa</name>
    <dbReference type="NCBI Taxonomy" id="91324"/>
    <lineage>
        <taxon>Eukaryota</taxon>
        <taxon>Sar</taxon>
        <taxon>Rhizaria</taxon>
        <taxon>Cercozoa</taxon>
        <taxon>Chlorarachniophyceae</taxon>
        <taxon>Lotharella</taxon>
    </lineage>
</organism>
<name>A0A7S3YG76_9EUKA</name>